<dbReference type="GO" id="GO:0006310">
    <property type="term" value="P:DNA recombination"/>
    <property type="evidence" value="ECO:0007669"/>
    <property type="project" value="UniProtKB-KW"/>
</dbReference>
<keyword evidence="5" id="KW-1185">Reference proteome</keyword>
<keyword evidence="1" id="KW-0229">DNA integration</keyword>
<dbReference type="RefSeq" id="WP_093390977.1">
    <property type="nucleotide sequence ID" value="NZ_FOTW01000039.1"/>
</dbReference>
<protein>
    <submittedName>
        <fullName evidence="4">Phage integrase family protein</fullName>
    </submittedName>
</protein>
<dbReference type="GO" id="GO:0003677">
    <property type="term" value="F:DNA binding"/>
    <property type="evidence" value="ECO:0007669"/>
    <property type="project" value="InterPro"/>
</dbReference>
<organism evidence="4 5">
    <name type="scientific">Rugamonas rubra</name>
    <dbReference type="NCBI Taxonomy" id="758825"/>
    <lineage>
        <taxon>Bacteria</taxon>
        <taxon>Pseudomonadati</taxon>
        <taxon>Pseudomonadota</taxon>
        <taxon>Betaproteobacteria</taxon>
        <taxon>Burkholderiales</taxon>
        <taxon>Oxalobacteraceae</taxon>
        <taxon>Telluria group</taxon>
        <taxon>Rugamonas</taxon>
    </lineage>
</organism>
<dbReference type="Proteomes" id="UP000199470">
    <property type="component" value="Unassembled WGS sequence"/>
</dbReference>
<dbReference type="EMBL" id="FOTW01000039">
    <property type="protein sequence ID" value="SFM86007.1"/>
    <property type="molecule type" value="Genomic_DNA"/>
</dbReference>
<accession>A0A1I4UAK8</accession>
<dbReference type="STRING" id="758825.SAMN02982985_05571"/>
<dbReference type="CDD" id="cd00796">
    <property type="entry name" value="INT_Rci_Hp1_C"/>
    <property type="match status" value="1"/>
</dbReference>
<dbReference type="OrthoDB" id="662444at2"/>
<feature type="domain" description="Tyr recombinase" evidence="3">
    <location>
        <begin position="221"/>
        <end position="406"/>
    </location>
</feature>
<evidence type="ECO:0000259" key="3">
    <source>
        <dbReference type="PROSITE" id="PS51898"/>
    </source>
</evidence>
<dbReference type="PANTHER" id="PTHR30349">
    <property type="entry name" value="PHAGE INTEGRASE-RELATED"/>
    <property type="match status" value="1"/>
</dbReference>
<dbReference type="Pfam" id="PF00589">
    <property type="entry name" value="Phage_integrase"/>
    <property type="match status" value="1"/>
</dbReference>
<dbReference type="GO" id="GO:0015074">
    <property type="term" value="P:DNA integration"/>
    <property type="evidence" value="ECO:0007669"/>
    <property type="project" value="UniProtKB-KW"/>
</dbReference>
<dbReference type="InterPro" id="IPR011010">
    <property type="entry name" value="DNA_brk_join_enz"/>
</dbReference>
<dbReference type="SUPFAM" id="SSF56349">
    <property type="entry name" value="DNA breaking-rejoining enzymes"/>
    <property type="match status" value="1"/>
</dbReference>
<keyword evidence="2" id="KW-0233">DNA recombination</keyword>
<dbReference type="InterPro" id="IPR013762">
    <property type="entry name" value="Integrase-like_cat_sf"/>
</dbReference>
<dbReference type="InterPro" id="IPR050090">
    <property type="entry name" value="Tyrosine_recombinase_XerCD"/>
</dbReference>
<evidence type="ECO:0000313" key="5">
    <source>
        <dbReference type="Proteomes" id="UP000199470"/>
    </source>
</evidence>
<reference evidence="4 5" key="1">
    <citation type="submission" date="2016-10" db="EMBL/GenBank/DDBJ databases">
        <authorList>
            <person name="de Groot N.N."/>
        </authorList>
    </citation>
    <scope>NUCLEOTIDE SEQUENCE [LARGE SCALE GENOMIC DNA]</scope>
    <source>
        <strain evidence="4 5">ATCC 43154</strain>
    </source>
</reference>
<dbReference type="AlphaFoldDB" id="A0A1I4UAK8"/>
<sequence length="426" mass="49743">MSVYAIKYKVLNKESGRKVSVTRWRVQIRSGGENISKLFEDEDAARSYEVQEAKRIKSGIPLDKILDMKYQAEMPDVRSLLRDYFYQFMSKHSPSSLKTNSNRCLSSIPAIPVYMKDMGAKFGKYRYDNWIVKAMLKREFADDHIPFGDFKIDTVDFWLVMAYMESRRKHGIKDNTILREISTLSSAFEKVYKLYPEKFPDGIVNPVKMLPKGEKPKPFLGRKRVLSDDEAVQIAEWLQLKTNQEPYYLFVMCLESGARKSEVLGIQWENVDFENWSIYIPKTKNGKPRSILVPEDDDVRAWLTKNRLVKGQVFKLTPWNFRQYWVDALKALGLYDEATTRLHFHDTRRTALTKLIRQKHSNSFEIAKEMGMSPQSVEQAKEQMPDRMMEVFAKLRRGEKLSEQEIMQLAGHGSMAITNVYYGDRN</sequence>
<dbReference type="PROSITE" id="PS51898">
    <property type="entry name" value="TYR_RECOMBINASE"/>
    <property type="match status" value="1"/>
</dbReference>
<dbReference type="PANTHER" id="PTHR30349:SF94">
    <property type="entry name" value="INTEGRASE_RECOMBINASE HI_1414-RELATED"/>
    <property type="match status" value="1"/>
</dbReference>
<dbReference type="Gene3D" id="1.10.443.10">
    <property type="entry name" value="Intergrase catalytic core"/>
    <property type="match status" value="1"/>
</dbReference>
<proteinExistence type="predicted"/>
<dbReference type="InterPro" id="IPR002104">
    <property type="entry name" value="Integrase_catalytic"/>
</dbReference>
<name>A0A1I4UAK8_9BURK</name>
<evidence type="ECO:0000256" key="1">
    <source>
        <dbReference type="ARBA" id="ARBA00022908"/>
    </source>
</evidence>
<gene>
    <name evidence="4" type="ORF">SAMN02982985_05571</name>
</gene>
<evidence type="ECO:0000313" key="4">
    <source>
        <dbReference type="EMBL" id="SFM86007.1"/>
    </source>
</evidence>
<evidence type="ECO:0000256" key="2">
    <source>
        <dbReference type="ARBA" id="ARBA00023172"/>
    </source>
</evidence>